<reference evidence="2" key="1">
    <citation type="submission" date="2022-11" db="UniProtKB">
        <authorList>
            <consortium name="WormBaseParasite"/>
        </authorList>
    </citation>
    <scope>IDENTIFICATION</scope>
</reference>
<keyword evidence="1" id="KW-1185">Reference proteome</keyword>
<dbReference type="AlphaFoldDB" id="A0A914YTU7"/>
<evidence type="ECO:0000313" key="1">
    <source>
        <dbReference type="Proteomes" id="UP000887577"/>
    </source>
</evidence>
<name>A0A914YTU7_9BILA</name>
<dbReference type="Proteomes" id="UP000887577">
    <property type="component" value="Unplaced"/>
</dbReference>
<sequence length="163" mass="18209">MRYVGFITRWVKQHSQIGDKCTLPGGIKANVDKEVLFAVIQQLFTAEDFIVGGVDGNQFAVSVSGVKTFAFAIQRQTGTHFTGVLDGGFQFDILAINDPNHALFTNTTDVNGVRGIISYQLTRLQRAHLFRALTIIQHQTAFHFARFGIYRRDRAVYGVTNNV</sequence>
<dbReference type="WBParaSite" id="PSU_v2.g20870.t1">
    <property type="protein sequence ID" value="PSU_v2.g20870.t1"/>
    <property type="gene ID" value="PSU_v2.g20870"/>
</dbReference>
<proteinExistence type="predicted"/>
<protein>
    <submittedName>
        <fullName evidence="2">Uncharacterized protein</fullName>
    </submittedName>
</protein>
<organism evidence="1 2">
    <name type="scientific">Panagrolaimus superbus</name>
    <dbReference type="NCBI Taxonomy" id="310955"/>
    <lineage>
        <taxon>Eukaryota</taxon>
        <taxon>Metazoa</taxon>
        <taxon>Ecdysozoa</taxon>
        <taxon>Nematoda</taxon>
        <taxon>Chromadorea</taxon>
        <taxon>Rhabditida</taxon>
        <taxon>Tylenchina</taxon>
        <taxon>Panagrolaimomorpha</taxon>
        <taxon>Panagrolaimoidea</taxon>
        <taxon>Panagrolaimidae</taxon>
        <taxon>Panagrolaimus</taxon>
    </lineage>
</organism>
<accession>A0A914YTU7</accession>
<evidence type="ECO:0000313" key="2">
    <source>
        <dbReference type="WBParaSite" id="PSU_v2.g20870.t1"/>
    </source>
</evidence>